<sequence length="294" mass="31400">MHSHNLFSLLCGELRGAGAACAAPRRLFELVQPGVGFEPLLVETVVATIALDLAQVVVKPVEGVLIPFADGPGQRLEGERFVEVHHGALILGGENSVVGQVIDERIDLAVDHFQLGVILGFKLQQGGFGDQALDCLLAGGAELDRDLVFRVVEVGEGFDFARLLFAQDDGLADHDVRIGEVDPQIALGSDGHAAHDDVELVGQERRNDAIPGGVDELDLHAHLFGDHLGEIHIKADVLALLVGHLEGLIAGIKADSQHAAFEHGIQGGGRGWGRGRRGDPAKQQGRKNQFFDHK</sequence>
<gene>
    <name evidence="2" type="ORF">AERO8C_140252</name>
</gene>
<feature type="region of interest" description="Disordered" evidence="1">
    <location>
        <begin position="263"/>
        <end position="294"/>
    </location>
</feature>
<accession>A0A653KV12</accession>
<dbReference type="AlphaFoldDB" id="A0A653KV12"/>
<dbReference type="EMBL" id="CABWLC010000006">
    <property type="protein sequence ID" value="VXA82895.1"/>
    <property type="molecule type" value="Genomic_DNA"/>
</dbReference>
<organism evidence="2 3">
    <name type="scientific">Aeromonas veronii</name>
    <dbReference type="NCBI Taxonomy" id="654"/>
    <lineage>
        <taxon>Bacteria</taxon>
        <taxon>Pseudomonadati</taxon>
        <taxon>Pseudomonadota</taxon>
        <taxon>Gammaproteobacteria</taxon>
        <taxon>Aeromonadales</taxon>
        <taxon>Aeromonadaceae</taxon>
        <taxon>Aeromonas</taxon>
    </lineage>
</organism>
<name>A0A653KV12_AERVE</name>
<evidence type="ECO:0000313" key="3">
    <source>
        <dbReference type="Proteomes" id="UP000439123"/>
    </source>
</evidence>
<dbReference type="Proteomes" id="UP000439123">
    <property type="component" value="Unassembled WGS sequence"/>
</dbReference>
<proteinExistence type="predicted"/>
<protein>
    <submittedName>
        <fullName evidence="2">Uncharacterized protein</fullName>
    </submittedName>
</protein>
<evidence type="ECO:0000256" key="1">
    <source>
        <dbReference type="SAM" id="MobiDB-lite"/>
    </source>
</evidence>
<evidence type="ECO:0000313" key="2">
    <source>
        <dbReference type="EMBL" id="VXA82895.1"/>
    </source>
</evidence>
<reference evidence="2 3" key="1">
    <citation type="submission" date="2019-10" db="EMBL/GenBank/DDBJ databases">
        <authorList>
            <person name="Karimi E."/>
        </authorList>
    </citation>
    <scope>NUCLEOTIDE SEQUENCE [LARGE SCALE GENOMIC DNA]</scope>
    <source>
        <strain evidence="2">Aeromonas sp. 8C</strain>
    </source>
</reference>